<dbReference type="GO" id="GO:0016491">
    <property type="term" value="F:oxidoreductase activity"/>
    <property type="evidence" value="ECO:0007669"/>
    <property type="project" value="UniProtKB-KW"/>
</dbReference>
<evidence type="ECO:0000259" key="2">
    <source>
        <dbReference type="Pfam" id="PF01408"/>
    </source>
</evidence>
<dbReference type="Gene3D" id="3.40.50.720">
    <property type="entry name" value="NAD(P)-binding Rossmann-like Domain"/>
    <property type="match status" value="1"/>
</dbReference>
<evidence type="ECO:0000313" key="5">
    <source>
        <dbReference type="Proteomes" id="UP000037729"/>
    </source>
</evidence>
<dbReference type="SUPFAM" id="SSF51735">
    <property type="entry name" value="NAD(P)-binding Rossmann-fold domains"/>
    <property type="match status" value="1"/>
</dbReference>
<comment type="caution">
    <text evidence="4">The sequence shown here is derived from an EMBL/GenBank/DDBJ whole genome shotgun (WGS) entry which is preliminary data.</text>
</comment>
<dbReference type="InterPro" id="IPR036291">
    <property type="entry name" value="NAD(P)-bd_dom_sf"/>
</dbReference>
<evidence type="ECO:0000256" key="1">
    <source>
        <dbReference type="ARBA" id="ARBA00023002"/>
    </source>
</evidence>
<dbReference type="PANTHER" id="PTHR43818">
    <property type="entry name" value="BCDNA.GH03377"/>
    <property type="match status" value="1"/>
</dbReference>
<dbReference type="InterPro" id="IPR055170">
    <property type="entry name" value="GFO_IDH_MocA-like_dom"/>
</dbReference>
<dbReference type="STRING" id="1705562.AMS69_02810"/>
<dbReference type="EMBL" id="LIUF01000001">
    <property type="protein sequence ID" value="KOX94807.1"/>
    <property type="molecule type" value="Genomic_DNA"/>
</dbReference>
<sequence length="360" mass="39898">MNVDALTGGFDRRDWQEQTETDDPVRFAMIGVGWWTTEQAMPAVDAGDLCETTVLVSSDREKAADVAADSETVEHAITYEEFHDGAASDAYDAVYIVTPNALHLPYVETAAQLDKAILCEKPMEATIERAERMVEVCDEHDATLMIAYRMHTEPAVRRAKDLIEEGYIGEPLFVHGNMTEPILELVPDPDQWRLDGELSGGCAVMDIGIYPLNTSRFLLDADPVAVRGTVASVQEEFADVPDEHGAFQLDFPGHMYAVCTASQNAHLDSHISVLGTEGKVRVEPAFYPWDDRALQLSHEGTTVDIGFEQIDQMEEEFEYFAHCLLTDTEPYADGEHGLVDINTIKAVYEASETESTVTLD</sequence>
<dbReference type="GO" id="GO:0000166">
    <property type="term" value="F:nucleotide binding"/>
    <property type="evidence" value="ECO:0007669"/>
    <property type="project" value="InterPro"/>
</dbReference>
<dbReference type="Proteomes" id="UP000037729">
    <property type="component" value="Unassembled WGS sequence"/>
</dbReference>
<evidence type="ECO:0000259" key="3">
    <source>
        <dbReference type="Pfam" id="PF22725"/>
    </source>
</evidence>
<gene>
    <name evidence="4" type="ORF">AMS69_02810</name>
</gene>
<dbReference type="Pfam" id="PF01408">
    <property type="entry name" value="GFO_IDH_MocA"/>
    <property type="match status" value="1"/>
</dbReference>
<dbReference type="SUPFAM" id="SSF55347">
    <property type="entry name" value="Glyceraldehyde-3-phosphate dehydrogenase-like, C-terminal domain"/>
    <property type="match status" value="1"/>
</dbReference>
<dbReference type="NCBIfam" id="NF041392">
    <property type="entry name" value="XylDh_Gfo6_Halo"/>
    <property type="match status" value="1"/>
</dbReference>
<dbReference type="OrthoDB" id="195534at2157"/>
<reference evidence="4 5" key="1">
    <citation type="submission" date="2015-08" db="EMBL/GenBank/DDBJ databases">
        <title>Genomes of Isolates from Cabo Rojo, PR.</title>
        <authorList>
            <person name="Sanchez-Nieves R.L."/>
            <person name="Montalvo-Rodriguez R."/>
        </authorList>
    </citation>
    <scope>NUCLEOTIDE SEQUENCE [LARGE SCALE GENOMIC DNA]</scope>
    <source>
        <strain evidence="4 5">SL3</strain>
    </source>
</reference>
<feature type="domain" description="Gfo/Idh/MocA-like oxidoreductase N-terminal" evidence="2">
    <location>
        <begin position="25"/>
        <end position="148"/>
    </location>
</feature>
<dbReference type="PATRIC" id="fig|1705562.3.peg.1519"/>
<dbReference type="InterPro" id="IPR050463">
    <property type="entry name" value="Gfo/Idh/MocA_oxidrdct_glycsds"/>
</dbReference>
<dbReference type="Pfam" id="PF22725">
    <property type="entry name" value="GFO_IDH_MocA_C3"/>
    <property type="match status" value="1"/>
</dbReference>
<keyword evidence="5" id="KW-1185">Reference proteome</keyword>
<name>A0A0M9AM32_9EURY</name>
<dbReference type="PANTHER" id="PTHR43818:SF11">
    <property type="entry name" value="BCDNA.GH03377"/>
    <property type="match status" value="1"/>
</dbReference>
<feature type="domain" description="GFO/IDH/MocA-like oxidoreductase" evidence="3">
    <location>
        <begin position="156"/>
        <end position="280"/>
    </location>
</feature>
<keyword evidence="1" id="KW-0560">Oxidoreductase</keyword>
<dbReference type="AlphaFoldDB" id="A0A0M9AM32"/>
<accession>A0A0M9AM32</accession>
<protein>
    <submittedName>
        <fullName evidence="4">Glucose-fructose oxidoreductase</fullName>
    </submittedName>
</protein>
<dbReference type="RefSeq" id="WP_053966574.1">
    <property type="nucleotide sequence ID" value="NZ_LIUF01000001.1"/>
</dbReference>
<proteinExistence type="predicted"/>
<evidence type="ECO:0000313" key="4">
    <source>
        <dbReference type="EMBL" id="KOX94807.1"/>
    </source>
</evidence>
<dbReference type="Gene3D" id="3.30.360.10">
    <property type="entry name" value="Dihydrodipicolinate Reductase, domain 2"/>
    <property type="match status" value="1"/>
</dbReference>
<dbReference type="InterPro" id="IPR049838">
    <property type="entry name" value="XacA-like"/>
</dbReference>
<dbReference type="InterPro" id="IPR000683">
    <property type="entry name" value="Gfo/Idh/MocA-like_OxRdtase_N"/>
</dbReference>
<organism evidence="4 5">
    <name type="scientific">Haloarcula rubripromontorii</name>
    <dbReference type="NCBI Taxonomy" id="1705562"/>
    <lineage>
        <taxon>Archaea</taxon>
        <taxon>Methanobacteriati</taxon>
        <taxon>Methanobacteriota</taxon>
        <taxon>Stenosarchaea group</taxon>
        <taxon>Halobacteria</taxon>
        <taxon>Halobacteriales</taxon>
        <taxon>Haloarculaceae</taxon>
        <taxon>Haloarcula</taxon>
    </lineage>
</organism>